<comment type="caution">
    <text evidence="2">The sequence shown here is derived from an EMBL/GenBank/DDBJ whole genome shotgun (WGS) entry which is preliminary data.</text>
</comment>
<evidence type="ECO:0000256" key="1">
    <source>
        <dbReference type="SAM" id="MobiDB-lite"/>
    </source>
</evidence>
<organism evidence="2 3">
    <name type="scientific">Gracilibacillus boraciitolerans JCM 21714</name>
    <dbReference type="NCBI Taxonomy" id="1298598"/>
    <lineage>
        <taxon>Bacteria</taxon>
        <taxon>Bacillati</taxon>
        <taxon>Bacillota</taxon>
        <taxon>Bacilli</taxon>
        <taxon>Bacillales</taxon>
        <taxon>Bacillaceae</taxon>
        <taxon>Gracilibacillus</taxon>
    </lineage>
</organism>
<gene>
    <name evidence="2" type="ORF">JCM21714_2537</name>
</gene>
<accession>W4VJT3</accession>
<proteinExistence type="predicted"/>
<sequence length="83" mass="9463">MKKGNNMSSLQKESQLAQAQHSISHLQQAIQQAQSHHNEEILAQIQHSLDRTERSVLQAETVTDNEQAIVLIQQECRQHLAVR</sequence>
<feature type="compositionally biased region" description="Polar residues" evidence="1">
    <location>
        <begin position="1"/>
        <end position="35"/>
    </location>
</feature>
<dbReference type="AlphaFoldDB" id="W4VJT3"/>
<dbReference type="eggNOG" id="ENOG502ZF4T">
    <property type="taxonomic scope" value="Bacteria"/>
</dbReference>
<keyword evidence="3" id="KW-1185">Reference proteome</keyword>
<dbReference type="Proteomes" id="UP000019102">
    <property type="component" value="Unassembled WGS sequence"/>
</dbReference>
<evidence type="ECO:0000313" key="2">
    <source>
        <dbReference type="EMBL" id="GAE93452.1"/>
    </source>
</evidence>
<evidence type="ECO:0000313" key="3">
    <source>
        <dbReference type="Proteomes" id="UP000019102"/>
    </source>
</evidence>
<dbReference type="EMBL" id="BAVS01000012">
    <property type="protein sequence ID" value="GAE93452.1"/>
    <property type="molecule type" value="Genomic_DNA"/>
</dbReference>
<feature type="region of interest" description="Disordered" evidence="1">
    <location>
        <begin position="1"/>
        <end position="39"/>
    </location>
</feature>
<reference evidence="2 3" key="1">
    <citation type="journal article" date="2014" name="Genome Announc.">
        <title>Draft Genome Sequence of the Boron-Tolerant and Moderately Halotolerant Bacterium Gracilibacillus boraciitolerans JCM 21714T.</title>
        <authorList>
            <person name="Ahmed I."/>
            <person name="Oshima K."/>
            <person name="Suda W."/>
            <person name="Kitamura K."/>
            <person name="Iida T."/>
            <person name="Ohmori Y."/>
            <person name="Fujiwara T."/>
            <person name="Hattori M."/>
            <person name="Ohkuma M."/>
        </authorList>
    </citation>
    <scope>NUCLEOTIDE SEQUENCE [LARGE SCALE GENOMIC DNA]</scope>
    <source>
        <strain evidence="2 3">JCM 21714</strain>
    </source>
</reference>
<dbReference type="RefSeq" id="WP_035723712.1">
    <property type="nucleotide sequence ID" value="NZ_BAVS01000012.1"/>
</dbReference>
<protein>
    <submittedName>
        <fullName evidence="2">Uncharacterized protein</fullName>
    </submittedName>
</protein>
<name>W4VJT3_9BACI</name>
<dbReference type="OrthoDB" id="2970951at2"/>
<dbReference type="STRING" id="1298598.JCM21714_2537"/>